<dbReference type="OrthoDB" id="10268124at2759"/>
<dbReference type="CDD" id="cd00064">
    <property type="entry name" value="FU"/>
    <property type="match status" value="1"/>
</dbReference>
<organism evidence="6 7">
    <name type="scientific">Paramecium octaurelia</name>
    <dbReference type="NCBI Taxonomy" id="43137"/>
    <lineage>
        <taxon>Eukaryota</taxon>
        <taxon>Sar</taxon>
        <taxon>Alveolata</taxon>
        <taxon>Ciliophora</taxon>
        <taxon>Intramacronucleata</taxon>
        <taxon>Oligohymenophorea</taxon>
        <taxon>Peniculida</taxon>
        <taxon>Parameciidae</taxon>
        <taxon>Paramecium</taxon>
    </lineage>
</organism>
<dbReference type="PANTHER" id="PTHR38934:SF6">
    <property type="entry name" value="CHROMOSOME UNDETERMINED SCAFFOLD_176, WHOLE GENOME SHOTGUN SEQUENCE"/>
    <property type="match status" value="1"/>
</dbReference>
<feature type="transmembrane region" description="Helical" evidence="4">
    <location>
        <begin position="1148"/>
        <end position="1166"/>
    </location>
</feature>
<name>A0A8S1WBC8_PAROT</name>
<keyword evidence="4" id="KW-0812">Transmembrane</keyword>
<dbReference type="InterPro" id="IPR011936">
    <property type="entry name" value="Myxo_disulph_rpt"/>
</dbReference>
<dbReference type="NCBIfam" id="TIGR02232">
    <property type="entry name" value="myxo_disulf_rpt"/>
    <property type="match status" value="4"/>
</dbReference>
<feature type="transmembrane region" description="Helical" evidence="4">
    <location>
        <begin position="871"/>
        <end position="896"/>
    </location>
</feature>
<proteinExistence type="predicted"/>
<feature type="transmembrane region" description="Helical" evidence="4">
    <location>
        <begin position="1079"/>
        <end position="1101"/>
    </location>
</feature>
<sequence length="1272" mass="148398">MLRILLIEAAVFLTSSQFLIKSEDPNSMKSSWNISKGQWLIYDYQNTQYFGDKYIQSDTNILQNLYNLSHPHYLVQVEIDMIVNDKIKNVVVQLDDQNQTYVNNQSMVETIKINFYFEHHSQIACIRISIQSINDYTNYYWGISQFKISTFNCSQNVEYCETYQNMPWKILYDQDKVNLSLVDHRYFTNSELSCQNFKWFTSNVNVNSKQLFDYQLRVKGSILVKIRFKLLINYFTNFNVVLGRNSTILNFVLNQVDFHFLYYCSYLEYDVFQIEIDTNVQNEDQLLLQLQFQYNPWVNIFDFRVYHIEEDNEQQAQAIFGCLHALYDQCLICQEGWIYNPIIKSCQMNLGDENRNLVLSQDDRQSEYSGSINQIQSLPIFEQQISLFLISELIGFKEGGNIINILSICGDGVVGMNEECDDSNQFQFDGCFNCQFSCPLNCQQCNYGKCVTCDLGYELIKQQCTSICGDQLIQQYEICDDGNQIKFDGCYQCQSNCQIECYNCISAYCVECQEGWNLIDGKCEQMCGDEQVAIMSYEQCDRLNDNTCVNCQFRCEYNCLTCQSPQQCTICSYSYQLLDGTCKSVCGDGIVNNEFEDCDDGNNIMYDGCFECSLQCSLGCILCEVDNYCKKCDSQFYKLDLSTHLCEIIPKQDTEDTNQNNENLDSENQNNNLHCNYNYIYVDGLCINQCGNAKLQYQYEQCDDGNTIGGDGCSQSCTIENQFICETIEAQQSECLFLKLPDFYLNLISDKKNQTQTVELTFTQQVRLKIEMDFEEWAQITVLPETDYLLNVISITNLTTLFSFPKYHINIIFNKPVNDPIFQITIYKSSISSEDNQEPQNSKKIINLGQPFVLPESTKQQVMQITQMNDAMMYSMMSISTLALATGNAILFFNMLDLLQSLSYIRFMQYQFPPHLKQFLDTYTKVSLKPILDYFQVDSLIAKLNGGSLPYQSSRSSASTSSINTLNCYYLINAKSCYFSLAASLMTYFLSILLSHELVNKYAQKLFNNHLYNQKYLKLITTFQRDIQLKCLKLKNQYFSTGIYQVYFAALHQLCFSTFLQFPEYSVNSIFEIFNSISAIISCIVIIYISFKSFAITSAIIKDTQKWKYFYEESKDSFWAVNIKSFQIYRIQFYIFVIVYLINYPEAQSISLSTFSLFYLFFLLKFRPLKSQYDLTKLIIKEILFSLIIGSFLVYSYNLDNKLNLLFGWIHIGMFSLMLASNLVIDIVEQVQKVYKNYLKRKFRQQQYEVQLYINNPLQKFIQFEYNRKHLK</sequence>
<comment type="caution">
    <text evidence="6">The sequence shown here is derived from an EMBL/GenBank/DDBJ whole genome shotgun (WGS) entry which is preliminary data.</text>
</comment>
<evidence type="ECO:0000313" key="6">
    <source>
        <dbReference type="EMBL" id="CAD8185229.1"/>
    </source>
</evidence>
<evidence type="ECO:0000256" key="4">
    <source>
        <dbReference type="SAM" id="Phobius"/>
    </source>
</evidence>
<keyword evidence="2" id="KW-0677">Repeat</keyword>
<evidence type="ECO:0000256" key="3">
    <source>
        <dbReference type="ARBA" id="ARBA00023157"/>
    </source>
</evidence>
<reference evidence="6" key="1">
    <citation type="submission" date="2021-01" db="EMBL/GenBank/DDBJ databases">
        <authorList>
            <consortium name="Genoscope - CEA"/>
            <person name="William W."/>
        </authorList>
    </citation>
    <scope>NUCLEOTIDE SEQUENCE</scope>
</reference>
<keyword evidence="4" id="KW-1133">Transmembrane helix</keyword>
<feature type="transmembrane region" description="Helical" evidence="4">
    <location>
        <begin position="1178"/>
        <end position="1197"/>
    </location>
</feature>
<keyword evidence="4" id="KW-0472">Membrane</keyword>
<evidence type="ECO:0008006" key="8">
    <source>
        <dbReference type="Google" id="ProtNLM"/>
    </source>
</evidence>
<feature type="signal peptide" evidence="5">
    <location>
        <begin position="1"/>
        <end position="16"/>
    </location>
</feature>
<dbReference type="EMBL" id="CAJJDP010000084">
    <property type="protein sequence ID" value="CAD8185229.1"/>
    <property type="molecule type" value="Genomic_DNA"/>
</dbReference>
<keyword evidence="1 5" id="KW-0732">Signal</keyword>
<feature type="transmembrane region" description="Helical" evidence="4">
    <location>
        <begin position="1209"/>
        <end position="1228"/>
    </location>
</feature>
<dbReference type="InterPro" id="IPR006212">
    <property type="entry name" value="Furin_repeat"/>
</dbReference>
<keyword evidence="7" id="KW-1185">Reference proteome</keyword>
<evidence type="ECO:0000256" key="2">
    <source>
        <dbReference type="ARBA" id="ARBA00022737"/>
    </source>
</evidence>
<dbReference type="SMART" id="SM00261">
    <property type="entry name" value="FU"/>
    <property type="match status" value="2"/>
</dbReference>
<dbReference type="Proteomes" id="UP000683925">
    <property type="component" value="Unassembled WGS sequence"/>
</dbReference>
<gene>
    <name evidence="6" type="ORF">POCTA_138.1.T0850051</name>
</gene>
<dbReference type="PANTHER" id="PTHR38934">
    <property type="entry name" value="HYPHALLY REGULATED CELL WALL PROTEIN 1"/>
    <property type="match status" value="1"/>
</dbReference>
<feature type="chain" id="PRO_5035839217" description="EGF-like domain-containing protein" evidence="5">
    <location>
        <begin position="17"/>
        <end position="1272"/>
    </location>
</feature>
<evidence type="ECO:0000313" key="7">
    <source>
        <dbReference type="Proteomes" id="UP000683925"/>
    </source>
</evidence>
<evidence type="ECO:0000256" key="1">
    <source>
        <dbReference type="ARBA" id="ARBA00022729"/>
    </source>
</evidence>
<dbReference type="Pfam" id="PF13948">
    <property type="entry name" value="DUF4215"/>
    <property type="match status" value="5"/>
</dbReference>
<dbReference type="AlphaFoldDB" id="A0A8S1WBC8"/>
<dbReference type="OMA" id="CTIENQF"/>
<evidence type="ECO:0000256" key="5">
    <source>
        <dbReference type="SAM" id="SignalP"/>
    </source>
</evidence>
<keyword evidence="3" id="KW-1015">Disulfide bond</keyword>
<accession>A0A8S1WBC8</accession>
<protein>
    <recommendedName>
        <fullName evidence="8">EGF-like domain-containing protein</fullName>
    </recommendedName>
</protein>
<feature type="transmembrane region" description="Helical" evidence="4">
    <location>
        <begin position="1121"/>
        <end position="1142"/>
    </location>
</feature>